<feature type="active site" description="Nucleophile" evidence="4">
    <location>
        <position position="165"/>
    </location>
</feature>
<comment type="caution">
    <text evidence="6">The sequence shown here is derived from an EMBL/GenBank/DDBJ whole genome shotgun (WGS) entry which is preliminary data.</text>
</comment>
<dbReference type="PIRSF" id="PIRSF001112">
    <property type="entry name" value="Epoxide_hydrolase"/>
    <property type="match status" value="1"/>
</dbReference>
<evidence type="ECO:0000256" key="3">
    <source>
        <dbReference type="ARBA" id="ARBA00022801"/>
    </source>
</evidence>
<keyword evidence="7" id="KW-1185">Reference proteome</keyword>
<dbReference type="InterPro" id="IPR000639">
    <property type="entry name" value="Epox_hydrolase-like"/>
</dbReference>
<feature type="active site" description="Proton acceptor" evidence="4">
    <location>
        <position position="336"/>
    </location>
</feature>
<dbReference type="PANTHER" id="PTHR21661">
    <property type="entry name" value="EPOXIDE HYDROLASE 1-RELATED"/>
    <property type="match status" value="1"/>
</dbReference>
<dbReference type="Proteomes" id="UP000295075">
    <property type="component" value="Unassembled WGS sequence"/>
</dbReference>
<dbReference type="PANTHER" id="PTHR21661:SF35">
    <property type="entry name" value="EPOXIDE HYDROLASE"/>
    <property type="match status" value="1"/>
</dbReference>
<organism evidence="6 7">
    <name type="scientific">Kribbella albertanoniae</name>
    <dbReference type="NCBI Taxonomy" id="1266829"/>
    <lineage>
        <taxon>Bacteria</taxon>
        <taxon>Bacillati</taxon>
        <taxon>Actinomycetota</taxon>
        <taxon>Actinomycetes</taxon>
        <taxon>Propionibacteriales</taxon>
        <taxon>Kribbellaceae</taxon>
        <taxon>Kribbella</taxon>
    </lineage>
</organism>
<evidence type="ECO:0000313" key="6">
    <source>
        <dbReference type="EMBL" id="TDC33271.1"/>
    </source>
</evidence>
<dbReference type="SUPFAM" id="SSF53474">
    <property type="entry name" value="alpha/beta-Hydrolases"/>
    <property type="match status" value="1"/>
</dbReference>
<evidence type="ECO:0000259" key="5">
    <source>
        <dbReference type="Pfam" id="PF06441"/>
    </source>
</evidence>
<dbReference type="RefSeq" id="WP_132403296.1">
    <property type="nucleotide sequence ID" value="NZ_SMKA01000015.1"/>
</dbReference>
<protein>
    <submittedName>
        <fullName evidence="6">Epoxide hydrolase</fullName>
    </submittedName>
</protein>
<dbReference type="InterPro" id="IPR016292">
    <property type="entry name" value="Epoxide_hydrolase"/>
</dbReference>
<proteinExistence type="inferred from homology"/>
<comment type="similarity">
    <text evidence="1">Belongs to the peptidase S33 family.</text>
</comment>
<feature type="domain" description="Epoxide hydrolase N-terminal" evidence="5">
    <location>
        <begin position="4"/>
        <end position="103"/>
    </location>
</feature>
<dbReference type="GO" id="GO:0097176">
    <property type="term" value="P:epoxide metabolic process"/>
    <property type="evidence" value="ECO:0007669"/>
    <property type="project" value="TreeGrafter"/>
</dbReference>
<reference evidence="6 7" key="1">
    <citation type="submission" date="2019-03" db="EMBL/GenBank/DDBJ databases">
        <title>Draft genome sequences of novel Actinobacteria.</title>
        <authorList>
            <person name="Sahin N."/>
            <person name="Ay H."/>
            <person name="Saygin H."/>
        </authorList>
    </citation>
    <scope>NUCLEOTIDE SEQUENCE [LARGE SCALE GENOMIC DNA]</scope>
    <source>
        <strain evidence="6 7">JCM 30547</strain>
    </source>
</reference>
<dbReference type="OrthoDB" id="4654311at2"/>
<keyword evidence="3 6" id="KW-0378">Hydrolase</keyword>
<dbReference type="InterPro" id="IPR010497">
    <property type="entry name" value="Epoxide_hydro_N"/>
</dbReference>
<name>A0A4R4QCN6_9ACTN</name>
<dbReference type="InterPro" id="IPR029058">
    <property type="entry name" value="AB_hydrolase_fold"/>
</dbReference>
<dbReference type="EMBL" id="SMKA01000015">
    <property type="protein sequence ID" value="TDC33271.1"/>
    <property type="molecule type" value="Genomic_DNA"/>
</dbReference>
<sequence length="356" mass="39804">MTANEFRVEIPQAELDELRRRLETARWPNQLAGVEWSYGVELGRLRELAEYWRTSYNWRRFEDRINAIPQYTTEIDGQRLHFLHLSNPGKPVLLLLHGWPGSGADYLSVIEQLAADFAFVVPSLPGFGLSGPTATTGWGAERIAQACITLMENLGYDRHGVHGYDWGARIGPVIARSAPDRVLGLHLDSYLAFPQEDEELTEAEQKILSGLDRWESERSGYAAIQGTRPQTLAYALDDSPIGQLAWFLEWYDDYGHRVGAISNDLILDAVTLTWFTGTAGSSGRIYREAAASWGAEIEYCPVPTGLAVFPNDSTVRRLAEREFNVVHYTEISEGGHFGALEVPHLVAADLKSFFTS</sequence>
<feature type="active site" description="Proton donor" evidence="4">
    <location>
        <position position="286"/>
    </location>
</feature>
<dbReference type="PRINTS" id="PR00412">
    <property type="entry name" value="EPOXHYDRLASE"/>
</dbReference>
<evidence type="ECO:0000256" key="4">
    <source>
        <dbReference type="PIRSR" id="PIRSR001112-1"/>
    </source>
</evidence>
<evidence type="ECO:0000313" key="7">
    <source>
        <dbReference type="Proteomes" id="UP000295075"/>
    </source>
</evidence>
<evidence type="ECO:0000256" key="1">
    <source>
        <dbReference type="ARBA" id="ARBA00010088"/>
    </source>
</evidence>
<keyword evidence="2" id="KW-0058">Aromatic hydrocarbons catabolism</keyword>
<dbReference type="Gene3D" id="3.40.50.1820">
    <property type="entry name" value="alpha/beta hydrolase"/>
    <property type="match status" value="1"/>
</dbReference>
<evidence type="ECO:0000256" key="2">
    <source>
        <dbReference type="ARBA" id="ARBA00022797"/>
    </source>
</evidence>
<gene>
    <name evidence="6" type="ORF">E1261_06320</name>
</gene>
<dbReference type="AlphaFoldDB" id="A0A4R4QCN6"/>
<dbReference type="Pfam" id="PF06441">
    <property type="entry name" value="EHN"/>
    <property type="match status" value="1"/>
</dbReference>
<dbReference type="GO" id="GO:0004301">
    <property type="term" value="F:epoxide hydrolase activity"/>
    <property type="evidence" value="ECO:0007669"/>
    <property type="project" value="TreeGrafter"/>
</dbReference>
<accession>A0A4R4QCN6</accession>